<dbReference type="Proteomes" id="UP001241656">
    <property type="component" value="Chromosome"/>
</dbReference>
<gene>
    <name evidence="1" type="ORF">QGN23_09405</name>
</gene>
<evidence type="ECO:0000313" key="2">
    <source>
        <dbReference type="Proteomes" id="UP001241656"/>
    </source>
</evidence>
<proteinExistence type="predicted"/>
<organism evidence="1 2">
    <name type="scientific">Chryseobacterium gotjawalense</name>
    <dbReference type="NCBI Taxonomy" id="3042315"/>
    <lineage>
        <taxon>Bacteria</taxon>
        <taxon>Pseudomonadati</taxon>
        <taxon>Bacteroidota</taxon>
        <taxon>Flavobacteriia</taxon>
        <taxon>Flavobacteriales</taxon>
        <taxon>Weeksellaceae</taxon>
        <taxon>Chryseobacterium group</taxon>
        <taxon>Chryseobacterium</taxon>
    </lineage>
</organism>
<sequence length="177" mass="21047">MYSPLDFNDENFQRIFRKDLNIFQPYIKEIANSIVNDEFTIELRDAILAKYDVERSSDIKEESLDFLLYYINIILIDDILTDIELKNLKQLKRIFKLKEGDFYSLRKDKIQEILNRQLHKIYEDNVVNSTEALLNVGIQELFDLSYDQYQELSVTEIKKTVDRGAHLDDLDNTVNLR</sequence>
<keyword evidence="2" id="KW-1185">Reference proteome</keyword>
<evidence type="ECO:0000313" key="1">
    <source>
        <dbReference type="EMBL" id="WHF50654.1"/>
    </source>
</evidence>
<dbReference type="EMBL" id="CP124855">
    <property type="protein sequence ID" value="WHF50654.1"/>
    <property type="molecule type" value="Genomic_DNA"/>
</dbReference>
<reference evidence="1 2" key="1">
    <citation type="submission" date="2023-05" db="EMBL/GenBank/DDBJ databases">
        <title>Genomic insight into Chryseobacterium sp. wdc7 isolated forest soil (Gotjawal).</title>
        <authorList>
            <person name="Park S.-J."/>
        </authorList>
    </citation>
    <scope>NUCLEOTIDE SEQUENCE [LARGE SCALE GENOMIC DNA]</scope>
    <source>
        <strain evidence="2">wdc7</strain>
    </source>
</reference>
<name>A0ABY8RAX0_9FLAO</name>
<accession>A0ABY8RAX0</accession>
<protein>
    <submittedName>
        <fullName evidence="1">Uncharacterized protein</fullName>
    </submittedName>
</protein>
<dbReference type="RefSeq" id="WP_282904066.1">
    <property type="nucleotide sequence ID" value="NZ_CP124855.1"/>
</dbReference>